<evidence type="ECO:0000259" key="1">
    <source>
        <dbReference type="Pfam" id="PF07287"/>
    </source>
</evidence>
<dbReference type="InterPro" id="IPR010839">
    <property type="entry name" value="AtuA_N"/>
</dbReference>
<name>A0ABP7RW29_9BURK</name>
<feature type="domain" description="Acyclic terpene utilisation N-terminal" evidence="1">
    <location>
        <begin position="12"/>
        <end position="455"/>
    </location>
</feature>
<dbReference type="Pfam" id="PF23544">
    <property type="entry name" value="AtuA_ferredoxin"/>
    <property type="match status" value="1"/>
</dbReference>
<evidence type="ECO:0000259" key="2">
    <source>
        <dbReference type="Pfam" id="PF23544"/>
    </source>
</evidence>
<sequence length="604" mass="63900">MTQRSRHHPDRVVIGGASGFWGDSSVGPAQLMRTGRLDYLAFDYLAELTMSILAGARLKNPQAGYATDFVTVALRQVLRDAVEQGVRIVANAGGVNPAGCAEAVRALARELGVSVKVAEVHGDDFMPQWAAYRDGAAPLDMQTGQPLPARLTTANAYLGALPVKAALDAGADIVVTGRCVDSALTLGVLMHEFGWDAGDWNRLAGGSLAGHIIECGCQATGGLFTDWREVPDWPHIGYPIIECAADGSFEVTKPEGTGGLVSVPVVSEQLVYEIGDPQNYLLPDVTCDFTQVQIEPAGAHRVRVHGALGRPPSDQYKVSATFVDGWRTQAQLTIVGFDAAAKAERTADAILVRVRELLAQQGLQDFSATHSQVVGAAQCLGPHRAPPDLFEAQMRLAVRHPQKEALALFVREIAAAGTSWSPGTTGGGGGRSSVSPNLRHCGFLIPKALIAPQVWMDGQAVALPLACRADGASPAPAIAAQPVQEPQADWVSVPLIALAHARSGDKGNHSNIGVIARRRADLPLLRAQLTPEALRQYLAHLVKGRVTRYELPGIAALNFLCEDALDGGGMSSLRNDPLGKGMGQIVLTLPVRVPPGHPATQAQH</sequence>
<dbReference type="EMBL" id="BAABBP010000032">
    <property type="protein sequence ID" value="GAA4002907.1"/>
    <property type="molecule type" value="Genomic_DNA"/>
</dbReference>
<gene>
    <name evidence="3" type="ORF">GCM10022279_28540</name>
</gene>
<reference evidence="4" key="1">
    <citation type="journal article" date="2019" name="Int. J. Syst. Evol. Microbiol.">
        <title>The Global Catalogue of Microorganisms (GCM) 10K type strain sequencing project: providing services to taxonomists for standard genome sequencing and annotation.</title>
        <authorList>
            <consortium name="The Broad Institute Genomics Platform"/>
            <consortium name="The Broad Institute Genome Sequencing Center for Infectious Disease"/>
            <person name="Wu L."/>
            <person name="Ma J."/>
        </authorList>
    </citation>
    <scope>NUCLEOTIDE SEQUENCE [LARGE SCALE GENOMIC DNA]</scope>
    <source>
        <strain evidence="4">JCM 17561</strain>
    </source>
</reference>
<dbReference type="PANTHER" id="PTHR47708:SF2">
    <property type="entry name" value="SI:CH73-132F6.5"/>
    <property type="match status" value="1"/>
</dbReference>
<protein>
    <submittedName>
        <fullName evidence="3">DUF1446 domain-containing protein</fullName>
    </submittedName>
</protein>
<dbReference type="Pfam" id="PF07287">
    <property type="entry name" value="AtuA"/>
    <property type="match status" value="1"/>
</dbReference>
<keyword evidence="4" id="KW-1185">Reference proteome</keyword>
<evidence type="ECO:0000313" key="4">
    <source>
        <dbReference type="Proteomes" id="UP001501627"/>
    </source>
</evidence>
<proteinExistence type="predicted"/>
<organism evidence="3 4">
    <name type="scientific">Comamonas faecalis</name>
    <dbReference type="NCBI Taxonomy" id="1387849"/>
    <lineage>
        <taxon>Bacteria</taxon>
        <taxon>Pseudomonadati</taxon>
        <taxon>Pseudomonadota</taxon>
        <taxon>Betaproteobacteria</taxon>
        <taxon>Burkholderiales</taxon>
        <taxon>Comamonadaceae</taxon>
        <taxon>Comamonas</taxon>
    </lineage>
</organism>
<evidence type="ECO:0000313" key="3">
    <source>
        <dbReference type="EMBL" id="GAA4002907.1"/>
    </source>
</evidence>
<dbReference type="RefSeq" id="WP_103046296.1">
    <property type="nucleotide sequence ID" value="NZ_BAABBP010000032.1"/>
</dbReference>
<dbReference type="PANTHER" id="PTHR47708">
    <property type="match status" value="1"/>
</dbReference>
<comment type="caution">
    <text evidence="3">The sequence shown here is derived from an EMBL/GenBank/DDBJ whole genome shotgun (WGS) entry which is preliminary data.</text>
</comment>
<dbReference type="InterPro" id="IPR056362">
    <property type="entry name" value="AtuA-like_ferredoxin_dom"/>
</dbReference>
<dbReference type="Proteomes" id="UP001501627">
    <property type="component" value="Unassembled WGS sequence"/>
</dbReference>
<feature type="domain" description="AtuA-like ferredoxin-fold" evidence="2">
    <location>
        <begin position="493"/>
        <end position="591"/>
    </location>
</feature>
<accession>A0ABP7RW29</accession>